<evidence type="ECO:0000313" key="2">
    <source>
        <dbReference type="Proteomes" id="UP001152803"/>
    </source>
</evidence>
<dbReference type="Proteomes" id="UP001152803">
    <property type="component" value="Unassembled WGS sequence"/>
</dbReference>
<accession>A0A9Q1DIL2</accession>
<name>A0A9Q1DIL2_CONCO</name>
<evidence type="ECO:0000313" key="1">
    <source>
        <dbReference type="EMBL" id="KAJ8271629.1"/>
    </source>
</evidence>
<protein>
    <submittedName>
        <fullName evidence="1">Uncharacterized protein</fullName>
    </submittedName>
</protein>
<dbReference type="EMBL" id="JAFJMO010000007">
    <property type="protein sequence ID" value="KAJ8271629.1"/>
    <property type="molecule type" value="Genomic_DNA"/>
</dbReference>
<reference evidence="1" key="1">
    <citation type="journal article" date="2023" name="Science">
        <title>Genome structures resolve the early diversification of teleost fishes.</title>
        <authorList>
            <person name="Parey E."/>
            <person name="Louis A."/>
            <person name="Montfort J."/>
            <person name="Bouchez O."/>
            <person name="Roques C."/>
            <person name="Iampietro C."/>
            <person name="Lluch J."/>
            <person name="Castinel A."/>
            <person name="Donnadieu C."/>
            <person name="Desvignes T."/>
            <person name="Floi Bucao C."/>
            <person name="Jouanno E."/>
            <person name="Wen M."/>
            <person name="Mejri S."/>
            <person name="Dirks R."/>
            <person name="Jansen H."/>
            <person name="Henkel C."/>
            <person name="Chen W.J."/>
            <person name="Zahm M."/>
            <person name="Cabau C."/>
            <person name="Klopp C."/>
            <person name="Thompson A.W."/>
            <person name="Robinson-Rechavi M."/>
            <person name="Braasch I."/>
            <person name="Lecointre G."/>
            <person name="Bobe J."/>
            <person name="Postlethwait J.H."/>
            <person name="Berthelot C."/>
            <person name="Roest Crollius H."/>
            <person name="Guiguen Y."/>
        </authorList>
    </citation>
    <scope>NUCLEOTIDE SEQUENCE</scope>
    <source>
        <strain evidence="1">Concon-B</strain>
    </source>
</reference>
<keyword evidence="2" id="KW-1185">Reference proteome</keyword>
<dbReference type="AlphaFoldDB" id="A0A9Q1DIL2"/>
<comment type="caution">
    <text evidence="1">The sequence shown here is derived from an EMBL/GenBank/DDBJ whole genome shotgun (WGS) entry which is preliminary data.</text>
</comment>
<sequence length="59" mass="7019">MPQTQYNMSPKWGTQVLSSIWDRHSPSERIQPNHNHIQYFNSSHSSEKCHLRRMNLPSI</sequence>
<gene>
    <name evidence="1" type="ORF">COCON_G00104880</name>
</gene>
<organism evidence="1 2">
    <name type="scientific">Conger conger</name>
    <name type="common">Conger eel</name>
    <name type="synonym">Muraena conger</name>
    <dbReference type="NCBI Taxonomy" id="82655"/>
    <lineage>
        <taxon>Eukaryota</taxon>
        <taxon>Metazoa</taxon>
        <taxon>Chordata</taxon>
        <taxon>Craniata</taxon>
        <taxon>Vertebrata</taxon>
        <taxon>Euteleostomi</taxon>
        <taxon>Actinopterygii</taxon>
        <taxon>Neopterygii</taxon>
        <taxon>Teleostei</taxon>
        <taxon>Anguilliformes</taxon>
        <taxon>Congridae</taxon>
        <taxon>Conger</taxon>
    </lineage>
</organism>
<proteinExistence type="predicted"/>